<feature type="coiled-coil region" evidence="1">
    <location>
        <begin position="63"/>
        <end position="90"/>
    </location>
</feature>
<proteinExistence type="predicted"/>
<dbReference type="AlphaFoldDB" id="A0A0B6XY88"/>
<feature type="non-terminal residue" evidence="2">
    <location>
        <position position="1"/>
    </location>
</feature>
<gene>
    <name evidence="2" type="primary">ORF5500</name>
</gene>
<feature type="non-terminal residue" evidence="2">
    <location>
        <position position="330"/>
    </location>
</feature>
<name>A0A0B6XY88_9EUPU</name>
<evidence type="ECO:0000313" key="2">
    <source>
        <dbReference type="EMBL" id="CEK48879.1"/>
    </source>
</evidence>
<dbReference type="EMBL" id="HACG01002014">
    <property type="protein sequence ID" value="CEK48879.1"/>
    <property type="molecule type" value="Transcribed_RNA"/>
</dbReference>
<keyword evidence="1" id="KW-0175">Coiled coil</keyword>
<evidence type="ECO:0000256" key="1">
    <source>
        <dbReference type="SAM" id="Coils"/>
    </source>
</evidence>
<feature type="coiled-coil region" evidence="1">
    <location>
        <begin position="191"/>
        <end position="218"/>
    </location>
</feature>
<feature type="coiled-coil region" evidence="1">
    <location>
        <begin position="131"/>
        <end position="165"/>
    </location>
</feature>
<organism evidence="2">
    <name type="scientific">Arion vulgaris</name>
    <dbReference type="NCBI Taxonomy" id="1028688"/>
    <lineage>
        <taxon>Eukaryota</taxon>
        <taxon>Metazoa</taxon>
        <taxon>Spiralia</taxon>
        <taxon>Lophotrochozoa</taxon>
        <taxon>Mollusca</taxon>
        <taxon>Gastropoda</taxon>
        <taxon>Heterobranchia</taxon>
        <taxon>Euthyneura</taxon>
        <taxon>Panpulmonata</taxon>
        <taxon>Eupulmonata</taxon>
        <taxon>Stylommatophora</taxon>
        <taxon>Helicina</taxon>
        <taxon>Arionoidea</taxon>
        <taxon>Arionidae</taxon>
        <taxon>Arion</taxon>
    </lineage>
</organism>
<accession>A0A0B6XY88</accession>
<reference evidence="2" key="1">
    <citation type="submission" date="2014-12" db="EMBL/GenBank/DDBJ databases">
        <title>Insight into the proteome of Arion vulgaris.</title>
        <authorList>
            <person name="Aradska J."/>
            <person name="Bulat T."/>
            <person name="Smidak R."/>
            <person name="Sarate P."/>
            <person name="Gangsoo J."/>
            <person name="Sialana F."/>
            <person name="Bilban M."/>
            <person name="Lubec G."/>
        </authorList>
    </citation>
    <scope>NUCLEOTIDE SEQUENCE</scope>
    <source>
        <tissue evidence="2">Skin</tissue>
    </source>
</reference>
<sequence>QDSQTSLEMEEYDLDHNFPDALHRDSTVVGGGDRRTNILLGLDHHARLSSQTEGLRLQLLRIVQDQQETMKTQEARISETNLDITALEKKESSDETTLELLSAEVCQLEKQESELKVQLEDLEKIDWSTVLDSLQKEGTDIKQQMTSLKAKQDQMESQIKQFIEESSKISKEVNVEEGKILEKRKNNEELARKTQIEIVNLTDQLADLNKIMEENNTKITDVEGKILETDTYLKHKEEVATAIEDELKDENPEDLQVTSLLKESSNSPVLGISSLDTTFSTSDNGAAILKILEGQHSTHTSNFPSADGGDSLDGGVTSVQHIYKSALAAK</sequence>
<protein>
    <submittedName>
        <fullName evidence="2">Uncharacterized protein</fullName>
    </submittedName>
</protein>